<dbReference type="InterPro" id="IPR003489">
    <property type="entry name" value="RHF/RaiA"/>
</dbReference>
<proteinExistence type="predicted"/>
<reference evidence="1" key="1">
    <citation type="journal article" date="2015" name="Nature">
        <title>Complex archaea that bridge the gap between prokaryotes and eukaryotes.</title>
        <authorList>
            <person name="Spang A."/>
            <person name="Saw J.H."/>
            <person name="Jorgensen S.L."/>
            <person name="Zaremba-Niedzwiedzka K."/>
            <person name="Martijn J."/>
            <person name="Lind A.E."/>
            <person name="van Eijk R."/>
            <person name="Schleper C."/>
            <person name="Guy L."/>
            <person name="Ettema T.J."/>
        </authorList>
    </citation>
    <scope>NUCLEOTIDE SEQUENCE</scope>
</reference>
<dbReference type="InterPro" id="IPR036567">
    <property type="entry name" value="RHF-like"/>
</dbReference>
<gene>
    <name evidence="1" type="ORF">LCGC14_0156980</name>
</gene>
<dbReference type="Gene3D" id="3.30.160.100">
    <property type="entry name" value="Ribosome hibernation promotion factor-like"/>
    <property type="match status" value="1"/>
</dbReference>
<comment type="caution">
    <text evidence="1">The sequence shown here is derived from an EMBL/GenBank/DDBJ whole genome shotgun (WGS) entry which is preliminary data.</text>
</comment>
<dbReference type="EMBL" id="LAZR01000057">
    <property type="protein sequence ID" value="KKN97579.1"/>
    <property type="molecule type" value="Genomic_DNA"/>
</dbReference>
<protein>
    <recommendedName>
        <fullName evidence="2">Ribosomal subunit interface protein</fullName>
    </recommendedName>
</protein>
<dbReference type="SUPFAM" id="SSF69754">
    <property type="entry name" value="Ribosome binding protein Y (YfiA homologue)"/>
    <property type="match status" value="1"/>
</dbReference>
<name>A0A0F9V0S2_9ZZZZ</name>
<sequence length="141" mass="15679">MQVQVNSNHIEGSVELQEWVGSAVVEQLQRFDDLLTRVEIHVSDENAHKGGAEDKRCQIEFRPKGHQSMSVTHKAESLVLAVDGAAAKARHALEHLVGKLDARTVSTGHLDDPLLEEEPRAVKDALLQEEFLAKQDDLNKE</sequence>
<evidence type="ECO:0000313" key="1">
    <source>
        <dbReference type="EMBL" id="KKN97579.1"/>
    </source>
</evidence>
<dbReference type="Pfam" id="PF02482">
    <property type="entry name" value="Ribosomal_S30AE"/>
    <property type="match status" value="1"/>
</dbReference>
<organism evidence="1">
    <name type="scientific">marine sediment metagenome</name>
    <dbReference type="NCBI Taxonomy" id="412755"/>
    <lineage>
        <taxon>unclassified sequences</taxon>
        <taxon>metagenomes</taxon>
        <taxon>ecological metagenomes</taxon>
    </lineage>
</organism>
<dbReference type="AlphaFoldDB" id="A0A0F9V0S2"/>
<evidence type="ECO:0008006" key="2">
    <source>
        <dbReference type="Google" id="ProtNLM"/>
    </source>
</evidence>
<accession>A0A0F9V0S2</accession>